<evidence type="ECO:0000313" key="5">
    <source>
        <dbReference type="EMBL" id="CRX37488.1"/>
    </source>
</evidence>
<dbReference type="PANTHER" id="PTHR43129:SF1">
    <property type="entry name" value="FOSMIDOMYCIN RESISTANCE PROTEIN"/>
    <property type="match status" value="1"/>
</dbReference>
<evidence type="ECO:0000256" key="3">
    <source>
        <dbReference type="ARBA" id="ARBA00023136"/>
    </source>
</evidence>
<dbReference type="Gene3D" id="1.20.1250.20">
    <property type="entry name" value="MFS general substrate transporter like domains"/>
    <property type="match status" value="2"/>
</dbReference>
<dbReference type="PANTHER" id="PTHR43129">
    <property type="entry name" value="FOSMIDOMYCIN RESISTANCE PROTEIN"/>
    <property type="match status" value="1"/>
</dbReference>
<organism evidence="5 6">
    <name type="scientific">Estrella lausannensis</name>
    <dbReference type="NCBI Taxonomy" id="483423"/>
    <lineage>
        <taxon>Bacteria</taxon>
        <taxon>Pseudomonadati</taxon>
        <taxon>Chlamydiota</taxon>
        <taxon>Chlamydiia</taxon>
        <taxon>Parachlamydiales</taxon>
        <taxon>Candidatus Criblamydiaceae</taxon>
        <taxon>Estrella</taxon>
    </lineage>
</organism>
<feature type="transmembrane region" description="Helical" evidence="4">
    <location>
        <begin position="205"/>
        <end position="223"/>
    </location>
</feature>
<feature type="transmembrane region" description="Helical" evidence="4">
    <location>
        <begin position="7"/>
        <end position="30"/>
    </location>
</feature>
<dbReference type="GO" id="GO:0005886">
    <property type="term" value="C:plasma membrane"/>
    <property type="evidence" value="ECO:0007669"/>
    <property type="project" value="TreeGrafter"/>
</dbReference>
<feature type="transmembrane region" description="Helical" evidence="4">
    <location>
        <begin position="243"/>
        <end position="261"/>
    </location>
</feature>
<feature type="transmembrane region" description="Helical" evidence="4">
    <location>
        <begin position="94"/>
        <end position="113"/>
    </location>
</feature>
<keyword evidence="1 4" id="KW-0812">Transmembrane</keyword>
<feature type="transmembrane region" description="Helical" evidence="4">
    <location>
        <begin position="125"/>
        <end position="146"/>
    </location>
</feature>
<keyword evidence="2 4" id="KW-1133">Transmembrane helix</keyword>
<dbReference type="Proteomes" id="UP000220251">
    <property type="component" value="Unassembled WGS sequence"/>
</dbReference>
<feature type="transmembrane region" description="Helical" evidence="4">
    <location>
        <begin position="325"/>
        <end position="343"/>
    </location>
</feature>
<feature type="transmembrane region" description="Helical" evidence="4">
    <location>
        <begin position="363"/>
        <end position="381"/>
    </location>
</feature>
<dbReference type="RefSeq" id="WP_098037341.1">
    <property type="nucleotide sequence ID" value="NZ_CWGJ01000001.1"/>
</dbReference>
<keyword evidence="6" id="KW-1185">Reference proteome</keyword>
<keyword evidence="3 4" id="KW-0472">Membrane</keyword>
<gene>
    <name evidence="5" type="ORF">ELAC_0126</name>
</gene>
<dbReference type="EMBL" id="CWGJ01000001">
    <property type="protein sequence ID" value="CRX37488.1"/>
    <property type="molecule type" value="Genomic_DNA"/>
</dbReference>
<feature type="transmembrane region" description="Helical" evidence="4">
    <location>
        <begin position="268"/>
        <end position="287"/>
    </location>
</feature>
<dbReference type="InterPro" id="IPR011701">
    <property type="entry name" value="MFS"/>
</dbReference>
<name>A0A0H5DNT5_9BACT</name>
<dbReference type="AlphaFoldDB" id="A0A0H5DNT5"/>
<feature type="transmembrane region" description="Helical" evidence="4">
    <location>
        <begin position="293"/>
        <end position="318"/>
    </location>
</feature>
<accession>A0A0H5DNT5</accession>
<sequence length="398" mass="42638">MSSQKIGLPLFILWLSHFLVDFMIGVWPVYKTIAELDLAVVGIMTAVCVMTGEGLQLLFGQMSDRGYRNTLIVLSLLCVSAPCFFPFASGLVSLFCILLIASIASGAFHPAAVSLAGSFSKTKKGILIAIFASGGSLGMAVSQLGYTFALNSLGGNTWVLILPFILLSLSVVYFGLLPKTEKKEGRGGISLSTLRDFFRHRELSLLYFLQLSSQTVVWAFIFLLPDILKARGYENGIALGGGHFFYCMGGALMIIPSGWLADRFSYKNVLITACSCGALLFYSVLFFRDLDPVFLAVALTLLGASIGVINPVSVAYGYKLMPEKPGVVSAMLMGFVWIIAEGVGQGGSGLLTKLFTDDAPAKSMAILGLAFLIAIFAGILLPGKREEVAEEPVTQVLA</sequence>
<evidence type="ECO:0000256" key="2">
    <source>
        <dbReference type="ARBA" id="ARBA00022989"/>
    </source>
</evidence>
<evidence type="ECO:0000313" key="6">
    <source>
        <dbReference type="Proteomes" id="UP000220251"/>
    </source>
</evidence>
<dbReference type="InterPro" id="IPR036259">
    <property type="entry name" value="MFS_trans_sf"/>
</dbReference>
<evidence type="ECO:0000256" key="1">
    <source>
        <dbReference type="ARBA" id="ARBA00022692"/>
    </source>
</evidence>
<dbReference type="SUPFAM" id="SSF103473">
    <property type="entry name" value="MFS general substrate transporter"/>
    <property type="match status" value="1"/>
</dbReference>
<protein>
    <submittedName>
        <fullName evidence="5">Transporter, MFS family</fullName>
    </submittedName>
</protein>
<feature type="transmembrane region" description="Helical" evidence="4">
    <location>
        <begin position="36"/>
        <end position="59"/>
    </location>
</feature>
<feature type="transmembrane region" description="Helical" evidence="4">
    <location>
        <begin position="158"/>
        <end position="176"/>
    </location>
</feature>
<proteinExistence type="predicted"/>
<feature type="transmembrane region" description="Helical" evidence="4">
    <location>
        <begin position="71"/>
        <end position="88"/>
    </location>
</feature>
<dbReference type="Pfam" id="PF07690">
    <property type="entry name" value="MFS_1"/>
    <property type="match status" value="1"/>
</dbReference>
<dbReference type="OrthoDB" id="20423at2"/>
<evidence type="ECO:0000256" key="4">
    <source>
        <dbReference type="SAM" id="Phobius"/>
    </source>
</evidence>
<reference evidence="6" key="1">
    <citation type="submission" date="2015-06" db="EMBL/GenBank/DDBJ databases">
        <authorList>
            <person name="Bertelli C."/>
        </authorList>
    </citation>
    <scope>NUCLEOTIDE SEQUENCE [LARGE SCALE GENOMIC DNA]</scope>
    <source>
        <strain evidence="6">CRIB-30</strain>
    </source>
</reference>
<dbReference type="GO" id="GO:0022857">
    <property type="term" value="F:transmembrane transporter activity"/>
    <property type="evidence" value="ECO:0007669"/>
    <property type="project" value="InterPro"/>
</dbReference>